<comment type="similarity">
    <text evidence="5">Belongs to the 4-toluene sulfonate uptake permease (TSUP) (TC 2.A.102) family.</text>
</comment>
<dbReference type="EMBL" id="QYZP01000002">
    <property type="protein sequence ID" value="RJN32090.1"/>
    <property type="molecule type" value="Genomic_DNA"/>
</dbReference>
<evidence type="ECO:0000256" key="1">
    <source>
        <dbReference type="ARBA" id="ARBA00004141"/>
    </source>
</evidence>
<feature type="transmembrane region" description="Helical" evidence="5">
    <location>
        <begin position="230"/>
        <end position="247"/>
    </location>
</feature>
<dbReference type="InterPro" id="IPR002781">
    <property type="entry name" value="TM_pro_TauE-like"/>
</dbReference>
<dbReference type="GO" id="GO:0005886">
    <property type="term" value="C:plasma membrane"/>
    <property type="evidence" value="ECO:0007669"/>
    <property type="project" value="UniProtKB-SubCell"/>
</dbReference>
<feature type="transmembrane region" description="Helical" evidence="5">
    <location>
        <begin position="74"/>
        <end position="93"/>
    </location>
</feature>
<evidence type="ECO:0000256" key="4">
    <source>
        <dbReference type="ARBA" id="ARBA00023136"/>
    </source>
</evidence>
<keyword evidence="2 5" id="KW-0812">Transmembrane</keyword>
<feature type="transmembrane region" description="Helical" evidence="5">
    <location>
        <begin position="36"/>
        <end position="62"/>
    </location>
</feature>
<feature type="transmembrane region" description="Helical" evidence="5">
    <location>
        <begin position="138"/>
        <end position="158"/>
    </location>
</feature>
<protein>
    <recommendedName>
        <fullName evidence="5">Probable membrane transporter protein</fullName>
    </recommendedName>
</protein>
<keyword evidence="3 5" id="KW-1133">Transmembrane helix</keyword>
<feature type="transmembrane region" description="Helical" evidence="5">
    <location>
        <begin position="6"/>
        <end position="24"/>
    </location>
</feature>
<keyword evidence="5" id="KW-1003">Cell membrane</keyword>
<comment type="caution">
    <text evidence="6">The sequence shown here is derived from an EMBL/GenBank/DDBJ whole genome shotgun (WGS) entry which is preliminary data.</text>
</comment>
<dbReference type="Proteomes" id="UP000266615">
    <property type="component" value="Unassembled WGS sequence"/>
</dbReference>
<gene>
    <name evidence="6" type="ORF">D3250_08405</name>
</gene>
<evidence type="ECO:0000313" key="6">
    <source>
        <dbReference type="EMBL" id="RJN32090.1"/>
    </source>
</evidence>
<keyword evidence="4 5" id="KW-0472">Membrane</keyword>
<name>A0A3A4F6H8_9MICC</name>
<feature type="transmembrane region" description="Helical" evidence="5">
    <location>
        <begin position="198"/>
        <end position="218"/>
    </location>
</feature>
<reference evidence="6 7" key="1">
    <citation type="submission" date="2018-09" db="EMBL/GenBank/DDBJ databases">
        <title>Nesterenkonia natronophila sp. nov., an alkaliphilic actinobacteriume isolated from a soda lake, and emended description of the genus Nesterenkonia.</title>
        <authorList>
            <person name="Menes R.J."/>
            <person name="Iriarte A."/>
        </authorList>
    </citation>
    <scope>NUCLEOTIDE SEQUENCE [LARGE SCALE GENOMIC DNA]</scope>
    <source>
        <strain evidence="6 7">M8</strain>
    </source>
</reference>
<proteinExistence type="inferred from homology"/>
<keyword evidence="7" id="KW-1185">Reference proteome</keyword>
<sequence>MGEDTVLLAVVFGLILVAAVLQRITGLGFAMMLAPFLVVILGPHTGVMLTNMLSFVAPLLMIGLVWRDIEWRRLLLIAPVALLVMPLFGWIAAVSSPGPLYIAVASLVLLGLTLSLVVSRIHARADGPVTRVLTGVGAGGGVVLAGVGGPAMTVYAVVSQWNVRAFAATLQPLWILFSAAGFLTKVTFSGDEIPMFPWWFWAGSLVVIVLGLGLGTLIGRWARDAAVRRLVIFLAFVGALLSLATGLRETMGL</sequence>
<evidence type="ECO:0000313" key="7">
    <source>
        <dbReference type="Proteomes" id="UP000266615"/>
    </source>
</evidence>
<evidence type="ECO:0000256" key="5">
    <source>
        <dbReference type="RuleBase" id="RU363041"/>
    </source>
</evidence>
<evidence type="ECO:0000256" key="3">
    <source>
        <dbReference type="ARBA" id="ARBA00022989"/>
    </source>
</evidence>
<comment type="subcellular location">
    <subcellularLocation>
        <location evidence="5">Cell membrane</location>
        <topology evidence="5">Multi-pass membrane protein</topology>
    </subcellularLocation>
    <subcellularLocation>
        <location evidence="1">Membrane</location>
        <topology evidence="1">Multi-pass membrane protein</topology>
    </subcellularLocation>
</comment>
<accession>A0A3A4F6H8</accession>
<evidence type="ECO:0000256" key="2">
    <source>
        <dbReference type="ARBA" id="ARBA00022692"/>
    </source>
</evidence>
<feature type="transmembrane region" description="Helical" evidence="5">
    <location>
        <begin position="100"/>
        <end position="118"/>
    </location>
</feature>
<organism evidence="6 7">
    <name type="scientific">Nesterenkonia natronophila</name>
    <dbReference type="NCBI Taxonomy" id="2174932"/>
    <lineage>
        <taxon>Bacteria</taxon>
        <taxon>Bacillati</taxon>
        <taxon>Actinomycetota</taxon>
        <taxon>Actinomycetes</taxon>
        <taxon>Micrococcales</taxon>
        <taxon>Micrococcaceae</taxon>
        <taxon>Nesterenkonia</taxon>
    </lineage>
</organism>
<dbReference type="AlphaFoldDB" id="A0A3A4F6H8"/>
<dbReference type="Pfam" id="PF01925">
    <property type="entry name" value="TauE"/>
    <property type="match status" value="1"/>
</dbReference>